<keyword evidence="2" id="KW-1185">Reference proteome</keyword>
<protein>
    <submittedName>
        <fullName evidence="1">Uncharacterized protein</fullName>
    </submittedName>
</protein>
<sequence length="151" mass="17200">MSPRVVVATFNLKKSTVDDILRKVKARAADPDDFDDVVGCLESYHEGGNSEKYVVGSEESTALRDLSQQDEEHWQQTFPEFAQEVGIPANCSTLKQIFHSQHNIFRRKPAHKASLSFEHLEARVVFAHIVLQIAINTIVFTDEMWVEFNKP</sequence>
<dbReference type="AlphaFoldDB" id="A0A3N4JCB1"/>
<dbReference type="Proteomes" id="UP000276215">
    <property type="component" value="Unassembled WGS sequence"/>
</dbReference>
<dbReference type="EMBL" id="ML120443">
    <property type="protein sequence ID" value="RPA94070.1"/>
    <property type="molecule type" value="Genomic_DNA"/>
</dbReference>
<reference evidence="1 2" key="1">
    <citation type="journal article" date="2018" name="Nat. Ecol. Evol.">
        <title>Pezizomycetes genomes reveal the molecular basis of ectomycorrhizal truffle lifestyle.</title>
        <authorList>
            <person name="Murat C."/>
            <person name="Payen T."/>
            <person name="Noel B."/>
            <person name="Kuo A."/>
            <person name="Morin E."/>
            <person name="Chen J."/>
            <person name="Kohler A."/>
            <person name="Krizsan K."/>
            <person name="Balestrini R."/>
            <person name="Da Silva C."/>
            <person name="Montanini B."/>
            <person name="Hainaut M."/>
            <person name="Levati E."/>
            <person name="Barry K.W."/>
            <person name="Belfiori B."/>
            <person name="Cichocki N."/>
            <person name="Clum A."/>
            <person name="Dockter R.B."/>
            <person name="Fauchery L."/>
            <person name="Guy J."/>
            <person name="Iotti M."/>
            <person name="Le Tacon F."/>
            <person name="Lindquist E.A."/>
            <person name="Lipzen A."/>
            <person name="Malagnac F."/>
            <person name="Mello A."/>
            <person name="Molinier V."/>
            <person name="Miyauchi S."/>
            <person name="Poulain J."/>
            <person name="Riccioni C."/>
            <person name="Rubini A."/>
            <person name="Sitrit Y."/>
            <person name="Splivallo R."/>
            <person name="Traeger S."/>
            <person name="Wang M."/>
            <person name="Zifcakova L."/>
            <person name="Wipf D."/>
            <person name="Zambonelli A."/>
            <person name="Paolocci F."/>
            <person name="Nowrousian M."/>
            <person name="Ottonello S."/>
            <person name="Baldrian P."/>
            <person name="Spatafora J.W."/>
            <person name="Henrissat B."/>
            <person name="Nagy L.G."/>
            <person name="Aury J.M."/>
            <person name="Wincker P."/>
            <person name="Grigoriev I.V."/>
            <person name="Bonfante P."/>
            <person name="Martin F.M."/>
        </authorList>
    </citation>
    <scope>NUCLEOTIDE SEQUENCE [LARGE SCALE GENOMIC DNA]</scope>
    <source>
        <strain evidence="1 2">120613-1</strain>
    </source>
</reference>
<accession>A0A3N4JCB1</accession>
<organism evidence="1 2">
    <name type="scientific">Choiromyces venosus 120613-1</name>
    <dbReference type="NCBI Taxonomy" id="1336337"/>
    <lineage>
        <taxon>Eukaryota</taxon>
        <taxon>Fungi</taxon>
        <taxon>Dikarya</taxon>
        <taxon>Ascomycota</taxon>
        <taxon>Pezizomycotina</taxon>
        <taxon>Pezizomycetes</taxon>
        <taxon>Pezizales</taxon>
        <taxon>Tuberaceae</taxon>
        <taxon>Choiromyces</taxon>
    </lineage>
</organism>
<name>A0A3N4JCB1_9PEZI</name>
<proteinExistence type="predicted"/>
<evidence type="ECO:0000313" key="2">
    <source>
        <dbReference type="Proteomes" id="UP000276215"/>
    </source>
</evidence>
<evidence type="ECO:0000313" key="1">
    <source>
        <dbReference type="EMBL" id="RPA94070.1"/>
    </source>
</evidence>
<gene>
    <name evidence="1" type="ORF">L873DRAFT_1846825</name>
</gene>